<dbReference type="SUPFAM" id="SSF52540">
    <property type="entry name" value="P-loop containing nucleoside triphosphate hydrolases"/>
    <property type="match status" value="1"/>
</dbReference>
<dbReference type="Proteomes" id="UP000177167">
    <property type="component" value="Unassembled WGS sequence"/>
</dbReference>
<sequence length="210" mass="24354">MNKIILIGGSPTAGKSYTARKISEELKLPWISTDTIREQMRWIVRKEDYQNLFQHGNAGMPAGPDKAVEFLTHNTAEQIVEHQNKESEDVWKGVRGFIESDYSWGDFIVEGVAILPKLVATQEWKIKKKIKAFFLIDEDKDRVRNTIFTRGLWDDADAYTDDVKEKEVDWVFAFNNYIKEEAKKYNLPVISIGNREDYMNEIKSLLNSND</sequence>
<protein>
    <recommendedName>
        <fullName evidence="3">Adenylate kinase</fullName>
    </recommendedName>
</protein>
<accession>A0A1F8FAI3</accession>
<organism evidence="1 2">
    <name type="scientific">Candidatus Yanofskybacteria bacterium RIFCSPHIGHO2_02_FULL_41_11</name>
    <dbReference type="NCBI Taxonomy" id="1802675"/>
    <lineage>
        <taxon>Bacteria</taxon>
        <taxon>Candidatus Yanofskyibacteriota</taxon>
    </lineage>
</organism>
<comment type="caution">
    <text evidence="1">The sequence shown here is derived from an EMBL/GenBank/DDBJ whole genome shotgun (WGS) entry which is preliminary data.</text>
</comment>
<dbReference type="InterPro" id="IPR027417">
    <property type="entry name" value="P-loop_NTPase"/>
</dbReference>
<proteinExistence type="predicted"/>
<dbReference type="Gene3D" id="3.40.50.300">
    <property type="entry name" value="P-loop containing nucleotide triphosphate hydrolases"/>
    <property type="match status" value="1"/>
</dbReference>
<evidence type="ECO:0000313" key="2">
    <source>
        <dbReference type="Proteomes" id="UP000177167"/>
    </source>
</evidence>
<reference evidence="1 2" key="1">
    <citation type="journal article" date="2016" name="Nat. Commun.">
        <title>Thousands of microbial genomes shed light on interconnected biogeochemical processes in an aquifer system.</title>
        <authorList>
            <person name="Anantharaman K."/>
            <person name="Brown C.T."/>
            <person name="Hug L.A."/>
            <person name="Sharon I."/>
            <person name="Castelle C.J."/>
            <person name="Probst A.J."/>
            <person name="Thomas B.C."/>
            <person name="Singh A."/>
            <person name="Wilkins M.J."/>
            <person name="Karaoz U."/>
            <person name="Brodie E.L."/>
            <person name="Williams K.H."/>
            <person name="Hubbard S.S."/>
            <person name="Banfield J.F."/>
        </authorList>
    </citation>
    <scope>NUCLEOTIDE SEQUENCE [LARGE SCALE GENOMIC DNA]</scope>
</reference>
<dbReference type="EMBL" id="MGJP01000032">
    <property type="protein sequence ID" value="OGN09580.1"/>
    <property type="molecule type" value="Genomic_DNA"/>
</dbReference>
<evidence type="ECO:0000313" key="1">
    <source>
        <dbReference type="EMBL" id="OGN09580.1"/>
    </source>
</evidence>
<gene>
    <name evidence="1" type="ORF">A3J46_02365</name>
</gene>
<dbReference type="AlphaFoldDB" id="A0A1F8FAI3"/>
<evidence type="ECO:0008006" key="3">
    <source>
        <dbReference type="Google" id="ProtNLM"/>
    </source>
</evidence>
<name>A0A1F8FAI3_9BACT</name>